<protein>
    <submittedName>
        <fullName evidence="1">Uncharacterized protein</fullName>
    </submittedName>
</protein>
<reference evidence="1" key="1">
    <citation type="submission" date="2022-12" db="EMBL/GenBank/DDBJ databases">
        <title>Draft genome assemblies for two species of Escallonia (Escalloniales).</title>
        <authorList>
            <person name="Chanderbali A."/>
            <person name="Dervinis C."/>
            <person name="Anghel I."/>
            <person name="Soltis D."/>
            <person name="Soltis P."/>
            <person name="Zapata F."/>
        </authorList>
    </citation>
    <scope>NUCLEOTIDE SEQUENCE</scope>
    <source>
        <strain evidence="1">UCBG92.1500</strain>
        <tissue evidence="1">Leaf</tissue>
    </source>
</reference>
<evidence type="ECO:0000313" key="2">
    <source>
        <dbReference type="Proteomes" id="UP001187471"/>
    </source>
</evidence>
<comment type="caution">
    <text evidence="1">The sequence shown here is derived from an EMBL/GenBank/DDBJ whole genome shotgun (WGS) entry which is preliminary data.</text>
</comment>
<accession>A0AA88UJ76</accession>
<gene>
    <name evidence="1" type="ORF">RJ640_024882</name>
</gene>
<evidence type="ECO:0000313" key="1">
    <source>
        <dbReference type="EMBL" id="KAK2986984.1"/>
    </source>
</evidence>
<organism evidence="1 2">
    <name type="scientific">Escallonia rubra</name>
    <dbReference type="NCBI Taxonomy" id="112253"/>
    <lineage>
        <taxon>Eukaryota</taxon>
        <taxon>Viridiplantae</taxon>
        <taxon>Streptophyta</taxon>
        <taxon>Embryophyta</taxon>
        <taxon>Tracheophyta</taxon>
        <taxon>Spermatophyta</taxon>
        <taxon>Magnoliopsida</taxon>
        <taxon>eudicotyledons</taxon>
        <taxon>Gunneridae</taxon>
        <taxon>Pentapetalae</taxon>
        <taxon>asterids</taxon>
        <taxon>campanulids</taxon>
        <taxon>Escalloniales</taxon>
        <taxon>Escalloniaceae</taxon>
        <taxon>Escallonia</taxon>
    </lineage>
</organism>
<dbReference type="EMBL" id="JAVXUO010001019">
    <property type="protein sequence ID" value="KAK2986984.1"/>
    <property type="molecule type" value="Genomic_DNA"/>
</dbReference>
<sequence>MVIALNRSPFTHRRGPNGKSYRELSSLDTDISFVSSGRPSIDRLFPSYGYSFEMGATPRFSNFSDIDKASSHFALDTSLPIQPPHLSYHIPHLRVTCHLHHKQREVI</sequence>
<keyword evidence="2" id="KW-1185">Reference proteome</keyword>
<dbReference type="Proteomes" id="UP001187471">
    <property type="component" value="Unassembled WGS sequence"/>
</dbReference>
<dbReference type="AlphaFoldDB" id="A0AA88UJ76"/>
<name>A0AA88UJ76_9ASTE</name>
<proteinExistence type="predicted"/>